<evidence type="ECO:0000256" key="3">
    <source>
        <dbReference type="ARBA" id="ARBA00022692"/>
    </source>
</evidence>
<sequence>MKNMLNLNIWREIKASKARFFSVLGLIALAVFVFVGLKSTPEDMRNTVREVYTEQNLADAKLSMPTNDGFTNDEKDKIKQQKDVDKVEYSYQTDAKIHGHKQALRLISTPDTLSTMEIRSGKMPTQANEIALGEQLSDNYKIGDTIKLTDNNDKQLDTLEGEEFKVTGFVRSAQFMRRHNLGSTKMATGQLDGFAVTSPDAFTGSENVAQLSYNNVHGAAYSNEYEHQVRENTDNMQKVVNGLAKDRRTDLKNDIDKQVKDAQAQKQELETTVQAAQGTPMASQAQAGLDEINEKIDEANASKASIDQLEYTAETRHGFSPGYTEFGGDSDRVGELSNSFPIFFFAVALMVSFVTMQRMADVKRTEVGTLRALGYSGAQSLKEFIVYSVLVATLGTVVGTAIGIFILPQRIFEAFGSNFYTNSVSIGIMWWPILVSYGLALLSTVFPAVHTTYRDMREQAATQMLPKPPANGTRILLERWTGLWSKLSFFNKVTLRNILRNKVRMWMTILGVAGSIALLITGFGIRDSLNKLVPLQYEQIVHYDVVGLYNANASDAERDDYHQAIDEDKNVKRSTDIHMDSMNVSVKGQQSDSQVQLMVPEDNKQFDKYLTLRDYKTGQALDLQDDSAVVTEKLAKLKGLEVGDKLTVSNAKGEEHQVKIGAIAEMYTGHNVVMNATYYEKVFDEKPDANASLIRLDNRSNSAMRDMAEKLNQEDAAVSALQSGSIRNDIDTVLTSLNQVVLIIIIAAGLLAFTVLFTLTNINVSERIKELSTLKVLGFYPKEVLGYIYRETASLTALGILIGFGFGYVVHAYLMSVVMPENTMSVPGVTLINLGISTLIIVLFALIVMWLMARKINRVDMLGALK</sequence>
<evidence type="ECO:0000313" key="10">
    <source>
        <dbReference type="EMBL" id="KRN76185.1"/>
    </source>
</evidence>
<feature type="domain" description="MacB-like periplasmic core" evidence="9">
    <location>
        <begin position="506"/>
        <end position="700"/>
    </location>
</feature>
<keyword evidence="5 7" id="KW-0472">Membrane</keyword>
<dbReference type="STRING" id="1620.IV67_GL001236"/>
<gene>
    <name evidence="10" type="ORF">IV67_GL001236</name>
</gene>
<comment type="caution">
    <text evidence="10">The sequence shown here is derived from an EMBL/GenBank/DDBJ whole genome shotgun (WGS) entry which is preliminary data.</text>
</comment>
<dbReference type="OrthoDB" id="5137249at2"/>
<feature type="coiled-coil region" evidence="6">
    <location>
        <begin position="248"/>
        <end position="309"/>
    </location>
</feature>
<evidence type="ECO:0000259" key="9">
    <source>
        <dbReference type="Pfam" id="PF12704"/>
    </source>
</evidence>
<keyword evidence="11" id="KW-1185">Reference proteome</keyword>
<name>A0A0R2JFP6_9LACO</name>
<evidence type="ECO:0000256" key="7">
    <source>
        <dbReference type="SAM" id="Phobius"/>
    </source>
</evidence>
<dbReference type="AlphaFoldDB" id="A0A0R2JFP6"/>
<reference evidence="10 11" key="1">
    <citation type="journal article" date="2015" name="Genome Announc.">
        <title>Expanding the biotechnology potential of lactobacilli through comparative genomics of 213 strains and associated genera.</title>
        <authorList>
            <person name="Sun Z."/>
            <person name="Harris H.M."/>
            <person name="McCann A."/>
            <person name="Guo C."/>
            <person name="Argimon S."/>
            <person name="Zhang W."/>
            <person name="Yang X."/>
            <person name="Jeffery I.B."/>
            <person name="Cooney J.C."/>
            <person name="Kagawa T.F."/>
            <person name="Liu W."/>
            <person name="Song Y."/>
            <person name="Salvetti E."/>
            <person name="Wrobel A."/>
            <person name="Rasinkangas P."/>
            <person name="Parkhill J."/>
            <person name="Rea M.C."/>
            <person name="O'Sullivan O."/>
            <person name="Ritari J."/>
            <person name="Douillard F.P."/>
            <person name="Paul Ross R."/>
            <person name="Yang R."/>
            <person name="Briner A.E."/>
            <person name="Felis G.E."/>
            <person name="de Vos W.M."/>
            <person name="Barrangou R."/>
            <person name="Klaenhammer T.R."/>
            <person name="Caufield P.W."/>
            <person name="Cui Y."/>
            <person name="Zhang H."/>
            <person name="O'Toole P.W."/>
        </authorList>
    </citation>
    <scope>NUCLEOTIDE SEQUENCE [LARGE SCALE GENOMIC DNA]</scope>
    <source>
        <strain evidence="10 11">DSM 20014</strain>
    </source>
</reference>
<evidence type="ECO:0000256" key="5">
    <source>
        <dbReference type="ARBA" id="ARBA00023136"/>
    </source>
</evidence>
<feature type="transmembrane region" description="Helical" evidence="7">
    <location>
        <begin position="795"/>
        <end position="814"/>
    </location>
</feature>
<dbReference type="PANTHER" id="PTHR30287">
    <property type="entry name" value="MEMBRANE COMPONENT OF PREDICTED ABC SUPERFAMILY METABOLITE UPTAKE TRANSPORTER"/>
    <property type="match status" value="1"/>
</dbReference>
<organism evidence="10 11">
    <name type="scientific">Weissella minor</name>
    <dbReference type="NCBI Taxonomy" id="1620"/>
    <lineage>
        <taxon>Bacteria</taxon>
        <taxon>Bacillati</taxon>
        <taxon>Bacillota</taxon>
        <taxon>Bacilli</taxon>
        <taxon>Lactobacillales</taxon>
        <taxon>Lactobacillaceae</taxon>
        <taxon>Weissella</taxon>
    </lineage>
</organism>
<dbReference type="InterPro" id="IPR025857">
    <property type="entry name" value="MacB_PCD"/>
</dbReference>
<dbReference type="Proteomes" id="UP000051673">
    <property type="component" value="Unassembled WGS sequence"/>
</dbReference>
<evidence type="ECO:0000256" key="2">
    <source>
        <dbReference type="ARBA" id="ARBA00022475"/>
    </source>
</evidence>
<evidence type="ECO:0000256" key="1">
    <source>
        <dbReference type="ARBA" id="ARBA00004651"/>
    </source>
</evidence>
<dbReference type="RefSeq" id="WP_057789092.1">
    <property type="nucleotide sequence ID" value="NZ_JQCD01000031.1"/>
</dbReference>
<keyword evidence="6" id="KW-0175">Coiled coil</keyword>
<dbReference type="GO" id="GO:0005886">
    <property type="term" value="C:plasma membrane"/>
    <property type="evidence" value="ECO:0007669"/>
    <property type="project" value="UniProtKB-SubCell"/>
</dbReference>
<dbReference type="InterPro" id="IPR038766">
    <property type="entry name" value="Membrane_comp_ABC_pdt"/>
</dbReference>
<evidence type="ECO:0000313" key="11">
    <source>
        <dbReference type="Proteomes" id="UP000051673"/>
    </source>
</evidence>
<comment type="subcellular location">
    <subcellularLocation>
        <location evidence="1">Cell membrane</location>
        <topology evidence="1">Multi-pass membrane protein</topology>
    </subcellularLocation>
</comment>
<accession>A0A0R2JFP6</accession>
<evidence type="ECO:0000256" key="6">
    <source>
        <dbReference type="SAM" id="Coils"/>
    </source>
</evidence>
<feature type="domain" description="ABC3 transporter permease C-terminal" evidence="8">
    <location>
        <begin position="743"/>
        <end position="857"/>
    </location>
</feature>
<feature type="transmembrane region" description="Helical" evidence="7">
    <location>
        <begin position="505"/>
        <end position="525"/>
    </location>
</feature>
<feature type="transmembrane region" description="Helical" evidence="7">
    <location>
        <begin position="20"/>
        <end position="37"/>
    </location>
</feature>
<protein>
    <submittedName>
        <fullName evidence="10">ABC superfamily ATP binding cassette transporter, membrane protein</fullName>
    </submittedName>
</protein>
<dbReference type="InterPro" id="IPR003838">
    <property type="entry name" value="ABC3_permease_C"/>
</dbReference>
<feature type="transmembrane region" description="Helical" evidence="7">
    <location>
        <begin position="740"/>
        <end position="759"/>
    </location>
</feature>
<dbReference type="PATRIC" id="fig|1620.3.peg.1250"/>
<dbReference type="EMBL" id="JQCD01000031">
    <property type="protein sequence ID" value="KRN76185.1"/>
    <property type="molecule type" value="Genomic_DNA"/>
</dbReference>
<feature type="transmembrane region" description="Helical" evidence="7">
    <location>
        <begin position="834"/>
        <end position="853"/>
    </location>
</feature>
<feature type="transmembrane region" description="Helical" evidence="7">
    <location>
        <begin position="384"/>
        <end position="408"/>
    </location>
</feature>
<keyword evidence="4 7" id="KW-1133">Transmembrane helix</keyword>
<evidence type="ECO:0000259" key="8">
    <source>
        <dbReference type="Pfam" id="PF02687"/>
    </source>
</evidence>
<dbReference type="Pfam" id="PF02687">
    <property type="entry name" value="FtsX"/>
    <property type="match status" value="2"/>
</dbReference>
<feature type="domain" description="ABC3 transporter permease C-terminal" evidence="8">
    <location>
        <begin position="339"/>
        <end position="454"/>
    </location>
</feature>
<keyword evidence="2" id="KW-1003">Cell membrane</keyword>
<feature type="transmembrane region" description="Helical" evidence="7">
    <location>
        <begin position="428"/>
        <end position="449"/>
    </location>
</feature>
<dbReference type="PANTHER" id="PTHR30287:SF1">
    <property type="entry name" value="INNER MEMBRANE PROTEIN"/>
    <property type="match status" value="1"/>
</dbReference>
<dbReference type="Pfam" id="PF12704">
    <property type="entry name" value="MacB_PCD"/>
    <property type="match status" value="1"/>
</dbReference>
<keyword evidence="3 7" id="KW-0812">Transmembrane</keyword>
<proteinExistence type="predicted"/>
<feature type="transmembrane region" description="Helical" evidence="7">
    <location>
        <begin position="339"/>
        <end position="356"/>
    </location>
</feature>
<evidence type="ECO:0000256" key="4">
    <source>
        <dbReference type="ARBA" id="ARBA00022989"/>
    </source>
</evidence>